<evidence type="ECO:0000256" key="3">
    <source>
        <dbReference type="ARBA" id="ARBA00022475"/>
    </source>
</evidence>
<evidence type="ECO:0000256" key="6">
    <source>
        <dbReference type="ARBA" id="ARBA00023288"/>
    </source>
</evidence>
<protein>
    <recommendedName>
        <fullName evidence="8">Membrane-anchored ubiquitin-fold protein</fullName>
    </recommendedName>
</protein>
<feature type="domain" description="Ubiquitin-like" evidence="9">
    <location>
        <begin position="8"/>
        <end position="74"/>
    </location>
</feature>
<keyword evidence="3 8" id="KW-1003">Cell membrane</keyword>
<dbReference type="GeneID" id="109721584"/>
<evidence type="ECO:0000256" key="7">
    <source>
        <dbReference type="ARBA" id="ARBA00023289"/>
    </source>
</evidence>
<dbReference type="PANTHER" id="PTHR13169">
    <property type="entry name" value="UBIQUITIN-LIKE PROTEIN 3 HCG-1 PROTEIN"/>
    <property type="match status" value="1"/>
</dbReference>
<dbReference type="CDD" id="cd01814">
    <property type="entry name" value="Ubl_MUBs_plant"/>
    <property type="match status" value="1"/>
</dbReference>
<reference evidence="10" key="1">
    <citation type="journal article" date="2015" name="Nat. Genet.">
        <title>The pineapple genome and the evolution of CAM photosynthesis.</title>
        <authorList>
            <person name="Ming R."/>
            <person name="VanBuren R."/>
            <person name="Wai C.M."/>
            <person name="Tang H."/>
            <person name="Schatz M.C."/>
            <person name="Bowers J.E."/>
            <person name="Lyons E."/>
            <person name="Wang M.L."/>
            <person name="Chen J."/>
            <person name="Biggers E."/>
            <person name="Zhang J."/>
            <person name="Huang L."/>
            <person name="Zhang L."/>
            <person name="Miao W."/>
            <person name="Zhang J."/>
            <person name="Ye Z."/>
            <person name="Miao C."/>
            <person name="Lin Z."/>
            <person name="Wang H."/>
            <person name="Zhou H."/>
            <person name="Yim W.C."/>
            <person name="Priest H.D."/>
            <person name="Zheng C."/>
            <person name="Woodhouse M."/>
            <person name="Edger P.P."/>
            <person name="Guyot R."/>
            <person name="Guo H.B."/>
            <person name="Guo H."/>
            <person name="Zheng G."/>
            <person name="Singh R."/>
            <person name="Sharma A."/>
            <person name="Min X."/>
            <person name="Zheng Y."/>
            <person name="Lee H."/>
            <person name="Gurtowski J."/>
            <person name="Sedlazeck F.J."/>
            <person name="Harkess A."/>
            <person name="McKain M.R."/>
            <person name="Liao Z."/>
            <person name="Fang J."/>
            <person name="Liu J."/>
            <person name="Zhang X."/>
            <person name="Zhang Q."/>
            <person name="Hu W."/>
            <person name="Qin Y."/>
            <person name="Wang K."/>
            <person name="Chen L.Y."/>
            <person name="Shirley N."/>
            <person name="Lin Y.R."/>
            <person name="Liu L.Y."/>
            <person name="Hernandez A.G."/>
            <person name="Wright C.L."/>
            <person name="Bulone V."/>
            <person name="Tuskan G.A."/>
            <person name="Heath K."/>
            <person name="Zee F."/>
            <person name="Moore P.H."/>
            <person name="Sunkar R."/>
            <person name="Leebens-Mack J.H."/>
            <person name="Mockler T."/>
            <person name="Bennetzen J.L."/>
            <person name="Freeling M."/>
            <person name="Sankoff D."/>
            <person name="Paterson A.H."/>
            <person name="Zhu X."/>
            <person name="Yang X."/>
            <person name="Smith J.A."/>
            <person name="Cushman J.C."/>
            <person name="Paull R.E."/>
            <person name="Yu Q."/>
        </authorList>
    </citation>
    <scope>NUCLEOTIDE SEQUENCE [LARGE SCALE GENOMIC DNA]</scope>
    <source>
        <strain evidence="10">cv. F153</strain>
    </source>
</reference>
<name>A0A6P5GFW8_ANACO</name>
<dbReference type="PANTHER" id="PTHR13169:SF26">
    <property type="entry name" value="MEMBRANE-ANCHORED UBIQUITIN-FOLD PROTEIN 2"/>
    <property type="match status" value="1"/>
</dbReference>
<proteinExistence type="predicted"/>
<dbReference type="Pfam" id="PF13881">
    <property type="entry name" value="Rad60-SLD_2"/>
    <property type="match status" value="1"/>
</dbReference>
<dbReference type="InterPro" id="IPR017000">
    <property type="entry name" value="MUB"/>
</dbReference>
<dbReference type="InterPro" id="IPR040015">
    <property type="entry name" value="UBL3-like"/>
</dbReference>
<evidence type="ECO:0000313" key="11">
    <source>
        <dbReference type="RefSeq" id="XP_020104857.1"/>
    </source>
</evidence>
<evidence type="ECO:0000313" key="12">
    <source>
        <dbReference type="RefSeq" id="XP_020104858.1"/>
    </source>
</evidence>
<organism evidence="12">
    <name type="scientific">Ananas comosus</name>
    <name type="common">Pineapple</name>
    <name type="synonym">Ananas ananas</name>
    <dbReference type="NCBI Taxonomy" id="4615"/>
    <lineage>
        <taxon>Eukaryota</taxon>
        <taxon>Viridiplantae</taxon>
        <taxon>Streptophyta</taxon>
        <taxon>Embryophyta</taxon>
        <taxon>Tracheophyta</taxon>
        <taxon>Spermatophyta</taxon>
        <taxon>Magnoliopsida</taxon>
        <taxon>Liliopsida</taxon>
        <taxon>Poales</taxon>
        <taxon>Bromeliaceae</taxon>
        <taxon>Bromelioideae</taxon>
        <taxon>Ananas</taxon>
    </lineage>
</organism>
<dbReference type="RefSeq" id="XP_020104857.1">
    <property type="nucleotide sequence ID" value="XM_020249268.1"/>
</dbReference>
<dbReference type="PIRSF" id="PIRSF032572">
    <property type="entry name" value="MUB"/>
    <property type="match status" value="1"/>
</dbReference>
<reference evidence="11 12" key="2">
    <citation type="submission" date="2025-04" db="UniProtKB">
        <authorList>
            <consortium name="RefSeq"/>
        </authorList>
    </citation>
    <scope>IDENTIFICATION</scope>
    <source>
        <tissue evidence="11 12">Leaf</tissue>
    </source>
</reference>
<evidence type="ECO:0000313" key="10">
    <source>
        <dbReference type="Proteomes" id="UP000515123"/>
    </source>
</evidence>
<dbReference type="InterPro" id="IPR029071">
    <property type="entry name" value="Ubiquitin-like_domsf"/>
</dbReference>
<evidence type="ECO:0000259" key="9">
    <source>
        <dbReference type="PROSITE" id="PS50053"/>
    </source>
</evidence>
<evidence type="ECO:0000256" key="1">
    <source>
        <dbReference type="ARBA" id="ARBA00002929"/>
    </source>
</evidence>
<dbReference type="OrthoDB" id="1043111at2759"/>
<dbReference type="InterPro" id="IPR000626">
    <property type="entry name" value="Ubiquitin-like_dom"/>
</dbReference>
<sequence>MSGVQEQVEIKFRLLDGSDIGPETYSIATSVATLKESILAQWPKDKENGPRTINDITLINAGRILENSRTLEECRSSVCDLSGVTAMHVVVRLPPSERGTEKRARKKPKGNKCGCFIM</sequence>
<dbReference type="GO" id="GO:0005886">
    <property type="term" value="C:plasma membrane"/>
    <property type="evidence" value="ECO:0007669"/>
    <property type="project" value="UniProtKB-SubCell"/>
</dbReference>
<dbReference type="RefSeq" id="XP_020104858.1">
    <property type="nucleotide sequence ID" value="XM_020249269.1"/>
</dbReference>
<dbReference type="Proteomes" id="UP000515123">
    <property type="component" value="Linkage group 15"/>
</dbReference>
<dbReference type="InterPro" id="IPR039540">
    <property type="entry name" value="UBL3-like_ubiquitin_dom"/>
</dbReference>
<accession>A0A6P5GFW8</accession>
<keyword evidence="6" id="KW-0449">Lipoprotein</keyword>
<evidence type="ECO:0000256" key="8">
    <source>
        <dbReference type="PIRNR" id="PIRNR032572"/>
    </source>
</evidence>
<evidence type="ECO:0000256" key="5">
    <source>
        <dbReference type="ARBA" id="ARBA00023136"/>
    </source>
</evidence>
<keyword evidence="4" id="KW-0488">Methylation</keyword>
<keyword evidence="5 8" id="KW-0472">Membrane</keyword>
<keyword evidence="7" id="KW-0636">Prenylation</keyword>
<dbReference type="Gene3D" id="3.10.20.90">
    <property type="entry name" value="Phosphatidylinositol 3-kinase Catalytic Subunit, Chain A, domain 1"/>
    <property type="match status" value="1"/>
</dbReference>
<evidence type="ECO:0000256" key="2">
    <source>
        <dbReference type="ARBA" id="ARBA00004193"/>
    </source>
</evidence>
<dbReference type="SUPFAM" id="SSF54236">
    <property type="entry name" value="Ubiquitin-like"/>
    <property type="match status" value="1"/>
</dbReference>
<keyword evidence="10" id="KW-1185">Reference proteome</keyword>
<gene>
    <name evidence="11 12" type="primary">LOC109721584</name>
</gene>
<evidence type="ECO:0000256" key="4">
    <source>
        <dbReference type="ARBA" id="ARBA00022481"/>
    </source>
</evidence>
<comment type="subcellular location">
    <subcellularLocation>
        <location evidence="2">Cell membrane</location>
        <topology evidence="2">Lipid-anchor</topology>
    </subcellularLocation>
</comment>
<dbReference type="AlphaFoldDB" id="A0A6P5GFW8"/>
<comment type="function">
    <text evidence="1 8">May serve as docking site to facilitate the association of other proteins to the plasma membrane.</text>
</comment>
<dbReference type="PROSITE" id="PS50053">
    <property type="entry name" value="UBIQUITIN_2"/>
    <property type="match status" value="1"/>
</dbReference>